<sequence length="101" mass="11274">MFPPILLLSARLYDYSHHQALSSRTISTSQTTHSVPTDDQRLDSPHPLECISSRAGPGRIDIPINVHDAHGYPARYSLVRLTPKSCTRSLELTTFNVIVFS</sequence>
<accession>A0A3S5FE49</accession>
<feature type="compositionally biased region" description="Basic and acidic residues" evidence="1">
    <location>
        <begin position="36"/>
        <end position="45"/>
    </location>
</feature>
<dbReference type="Proteomes" id="UP000784294">
    <property type="component" value="Unassembled WGS sequence"/>
</dbReference>
<reference evidence="2" key="1">
    <citation type="submission" date="2018-11" db="EMBL/GenBank/DDBJ databases">
        <authorList>
            <consortium name="Pathogen Informatics"/>
        </authorList>
    </citation>
    <scope>NUCLEOTIDE SEQUENCE</scope>
</reference>
<proteinExistence type="predicted"/>
<evidence type="ECO:0000256" key="1">
    <source>
        <dbReference type="SAM" id="MobiDB-lite"/>
    </source>
</evidence>
<evidence type="ECO:0000313" key="2">
    <source>
        <dbReference type="EMBL" id="VEL23065.1"/>
    </source>
</evidence>
<organism evidence="2 3">
    <name type="scientific">Protopolystoma xenopodis</name>
    <dbReference type="NCBI Taxonomy" id="117903"/>
    <lineage>
        <taxon>Eukaryota</taxon>
        <taxon>Metazoa</taxon>
        <taxon>Spiralia</taxon>
        <taxon>Lophotrochozoa</taxon>
        <taxon>Platyhelminthes</taxon>
        <taxon>Monogenea</taxon>
        <taxon>Polyopisthocotylea</taxon>
        <taxon>Polystomatidea</taxon>
        <taxon>Polystomatidae</taxon>
        <taxon>Protopolystoma</taxon>
    </lineage>
</organism>
<gene>
    <name evidence="2" type="ORF">PXEA_LOCUS16505</name>
</gene>
<dbReference type="EMBL" id="CAAALY010059821">
    <property type="protein sequence ID" value="VEL23065.1"/>
    <property type="molecule type" value="Genomic_DNA"/>
</dbReference>
<feature type="compositionally biased region" description="Polar residues" evidence="1">
    <location>
        <begin position="25"/>
        <end position="35"/>
    </location>
</feature>
<evidence type="ECO:0000313" key="3">
    <source>
        <dbReference type="Proteomes" id="UP000784294"/>
    </source>
</evidence>
<comment type="caution">
    <text evidence="2">The sequence shown here is derived from an EMBL/GenBank/DDBJ whole genome shotgun (WGS) entry which is preliminary data.</text>
</comment>
<name>A0A3S5FE49_9PLAT</name>
<dbReference type="AlphaFoldDB" id="A0A3S5FE49"/>
<keyword evidence="3" id="KW-1185">Reference proteome</keyword>
<feature type="region of interest" description="Disordered" evidence="1">
    <location>
        <begin position="25"/>
        <end position="45"/>
    </location>
</feature>
<protein>
    <submittedName>
        <fullName evidence="2">Uncharacterized protein</fullName>
    </submittedName>
</protein>